<dbReference type="InterPro" id="IPR039356">
    <property type="entry name" value="YfbR/HDDC2"/>
</dbReference>
<evidence type="ECO:0000313" key="9">
    <source>
        <dbReference type="EMBL" id="AKF05107.1"/>
    </source>
</evidence>
<evidence type="ECO:0000259" key="8">
    <source>
        <dbReference type="SMART" id="SM00471"/>
    </source>
</evidence>
<dbReference type="Proteomes" id="UP000034883">
    <property type="component" value="Chromosome"/>
</dbReference>
<dbReference type="STRING" id="927083.DB32_002256"/>
<comment type="cofactor">
    <cofactor evidence="3">
        <name>Co(2+)</name>
        <dbReference type="ChEBI" id="CHEBI:48828"/>
    </cofactor>
</comment>
<dbReference type="Pfam" id="PF13023">
    <property type="entry name" value="HD_3"/>
    <property type="match status" value="1"/>
</dbReference>
<evidence type="ECO:0000256" key="3">
    <source>
        <dbReference type="ARBA" id="ARBA00001941"/>
    </source>
</evidence>
<dbReference type="InterPro" id="IPR006674">
    <property type="entry name" value="HD_domain"/>
</dbReference>
<organism evidence="9 10">
    <name type="scientific">Sandaracinus amylolyticus</name>
    <dbReference type="NCBI Taxonomy" id="927083"/>
    <lineage>
        <taxon>Bacteria</taxon>
        <taxon>Pseudomonadati</taxon>
        <taxon>Myxococcota</taxon>
        <taxon>Polyangia</taxon>
        <taxon>Polyangiales</taxon>
        <taxon>Sandaracinaceae</taxon>
        <taxon>Sandaracinus</taxon>
    </lineage>
</organism>
<dbReference type="KEGG" id="samy:DB32_002256"/>
<comment type="catalytic activity">
    <reaction evidence="1">
        <text>a 2'-deoxyribonucleoside 5'-phosphate + H2O = a 2'-deoxyribonucleoside + phosphate</text>
        <dbReference type="Rhea" id="RHEA:36167"/>
        <dbReference type="ChEBI" id="CHEBI:15377"/>
        <dbReference type="ChEBI" id="CHEBI:18274"/>
        <dbReference type="ChEBI" id="CHEBI:43474"/>
        <dbReference type="ChEBI" id="CHEBI:65317"/>
        <dbReference type="EC" id="3.1.3.89"/>
    </reaction>
</comment>
<evidence type="ECO:0000256" key="6">
    <source>
        <dbReference type="ARBA" id="ARBA00022723"/>
    </source>
</evidence>
<feature type="domain" description="HD/PDEase" evidence="8">
    <location>
        <begin position="33"/>
        <end position="149"/>
    </location>
</feature>
<evidence type="ECO:0000256" key="1">
    <source>
        <dbReference type="ARBA" id="ARBA00001638"/>
    </source>
</evidence>
<comment type="cofactor">
    <cofactor evidence="2">
        <name>Mn(2+)</name>
        <dbReference type="ChEBI" id="CHEBI:29035"/>
    </cofactor>
</comment>
<proteinExistence type="predicted"/>
<protein>
    <recommendedName>
        <fullName evidence="5">5'-deoxynucleotidase</fullName>
        <ecNumber evidence="5">3.1.3.89</ecNumber>
    </recommendedName>
</protein>
<dbReference type="EMBL" id="CP011125">
    <property type="protein sequence ID" value="AKF05107.1"/>
    <property type="molecule type" value="Genomic_DNA"/>
</dbReference>
<evidence type="ECO:0000256" key="2">
    <source>
        <dbReference type="ARBA" id="ARBA00001936"/>
    </source>
</evidence>
<evidence type="ECO:0000256" key="7">
    <source>
        <dbReference type="ARBA" id="ARBA00022801"/>
    </source>
</evidence>
<keyword evidence="6" id="KW-0479">Metal-binding</keyword>
<evidence type="ECO:0000256" key="5">
    <source>
        <dbReference type="ARBA" id="ARBA00012964"/>
    </source>
</evidence>
<comment type="subunit">
    <text evidence="4">Homodimer.</text>
</comment>
<evidence type="ECO:0000313" key="10">
    <source>
        <dbReference type="Proteomes" id="UP000034883"/>
    </source>
</evidence>
<dbReference type="EC" id="3.1.3.89" evidence="5"/>
<dbReference type="AlphaFoldDB" id="A0A0F6YHG2"/>
<dbReference type="InterPro" id="IPR003607">
    <property type="entry name" value="HD/PDEase_dom"/>
</dbReference>
<reference evidence="9 10" key="1">
    <citation type="submission" date="2015-03" db="EMBL/GenBank/DDBJ databases">
        <title>Genome assembly of Sandaracinus amylolyticus DSM 53668.</title>
        <authorList>
            <person name="Sharma G."/>
            <person name="Subramanian S."/>
        </authorList>
    </citation>
    <scope>NUCLEOTIDE SEQUENCE [LARGE SCALE GENOMIC DNA]</scope>
    <source>
        <strain evidence="9 10">DSM 53668</strain>
    </source>
</reference>
<dbReference type="SUPFAM" id="SSF109604">
    <property type="entry name" value="HD-domain/PDEase-like"/>
    <property type="match status" value="1"/>
</dbReference>
<dbReference type="RefSeq" id="WP_053232379.1">
    <property type="nucleotide sequence ID" value="NZ_CP011125.1"/>
</dbReference>
<keyword evidence="7" id="KW-0378">Hydrolase</keyword>
<dbReference type="GO" id="GO:0005737">
    <property type="term" value="C:cytoplasm"/>
    <property type="evidence" value="ECO:0007669"/>
    <property type="project" value="TreeGrafter"/>
</dbReference>
<evidence type="ECO:0000256" key="4">
    <source>
        <dbReference type="ARBA" id="ARBA00011738"/>
    </source>
</evidence>
<dbReference type="PANTHER" id="PTHR11845">
    <property type="entry name" value="5'-DEOXYNUCLEOTIDASE HDDC2"/>
    <property type="match status" value="1"/>
</dbReference>
<accession>A0A0F6YHG2</accession>
<dbReference type="GO" id="GO:0002953">
    <property type="term" value="F:5'-deoxynucleotidase activity"/>
    <property type="evidence" value="ECO:0007669"/>
    <property type="project" value="UniProtKB-EC"/>
</dbReference>
<dbReference type="GO" id="GO:0046872">
    <property type="term" value="F:metal ion binding"/>
    <property type="evidence" value="ECO:0007669"/>
    <property type="project" value="UniProtKB-KW"/>
</dbReference>
<gene>
    <name evidence="9" type="ORF">DB32_002256</name>
</gene>
<dbReference type="SMART" id="SM00471">
    <property type="entry name" value="HDc"/>
    <property type="match status" value="1"/>
</dbReference>
<sequence length="189" mass="20975">MSARADRIVDTVLGLDTLADLPRTGWLLRGVRPCESIADHSYGVALVVMLLVDALREEGVQVDGERALRMALVHDAPEARTGDVPMPSKTVALDAALHELEATLVDRLLPPAQREDWRVMEEGQSLEARIVKAADKIQMMIKALSYGHQQRGHLVEFWAHPKNFDDRGIPVAREVFEAICARAGKEIPR</sequence>
<dbReference type="PANTHER" id="PTHR11845:SF13">
    <property type="entry name" value="5'-DEOXYNUCLEOTIDASE HDDC2"/>
    <property type="match status" value="1"/>
</dbReference>
<dbReference type="Gene3D" id="1.10.3210.10">
    <property type="entry name" value="Hypothetical protein af1432"/>
    <property type="match status" value="1"/>
</dbReference>
<name>A0A0F6YHG2_9BACT</name>
<keyword evidence="10" id="KW-1185">Reference proteome</keyword>